<dbReference type="GO" id="GO:0000981">
    <property type="term" value="F:DNA-binding transcription factor activity, RNA polymerase II-specific"/>
    <property type="evidence" value="ECO:0007669"/>
    <property type="project" value="TreeGrafter"/>
</dbReference>
<dbReference type="GO" id="GO:0000978">
    <property type="term" value="F:RNA polymerase II cis-regulatory region sequence-specific DNA binding"/>
    <property type="evidence" value="ECO:0007669"/>
    <property type="project" value="TreeGrafter"/>
</dbReference>
<dbReference type="OrthoDB" id="10004641at2759"/>
<dbReference type="Pfam" id="PF00651">
    <property type="entry name" value="BTB"/>
    <property type="match status" value="1"/>
</dbReference>
<dbReference type="InterPro" id="IPR000210">
    <property type="entry name" value="BTB/POZ_dom"/>
</dbReference>
<feature type="domain" description="BTB" evidence="2">
    <location>
        <begin position="226"/>
        <end position="290"/>
    </location>
</feature>
<dbReference type="PANTHER" id="PTHR46105">
    <property type="entry name" value="AGAP004733-PA"/>
    <property type="match status" value="1"/>
</dbReference>
<dbReference type="Gene3D" id="3.30.710.10">
    <property type="entry name" value="Potassium Channel Kv1.1, Chain A"/>
    <property type="match status" value="1"/>
</dbReference>
<keyword evidence="4" id="KW-1185">Reference proteome</keyword>
<evidence type="ECO:0000256" key="1">
    <source>
        <dbReference type="SAM" id="MobiDB-lite"/>
    </source>
</evidence>
<dbReference type="AlphaFoldDB" id="A0A8K1LDC4"/>
<comment type="caution">
    <text evidence="3">The sequence shown here is derived from an EMBL/GenBank/DDBJ whole genome shotgun (WGS) entry which is preliminary data.</text>
</comment>
<dbReference type="Proteomes" id="UP000796761">
    <property type="component" value="Unassembled WGS sequence"/>
</dbReference>
<evidence type="ECO:0000313" key="4">
    <source>
        <dbReference type="Proteomes" id="UP000796761"/>
    </source>
</evidence>
<dbReference type="PANTHER" id="PTHR46105:SF14">
    <property type="entry name" value="ZINC FINGER AND BTB DOMAIN-CONTAINING PROTEIN 22"/>
    <property type="match status" value="1"/>
</dbReference>
<organism evidence="3 4">
    <name type="scientific">Zosterops borbonicus</name>
    <dbReference type="NCBI Taxonomy" id="364589"/>
    <lineage>
        <taxon>Eukaryota</taxon>
        <taxon>Metazoa</taxon>
        <taxon>Chordata</taxon>
        <taxon>Craniata</taxon>
        <taxon>Vertebrata</taxon>
        <taxon>Euteleostomi</taxon>
        <taxon>Archelosauria</taxon>
        <taxon>Archosauria</taxon>
        <taxon>Dinosauria</taxon>
        <taxon>Saurischia</taxon>
        <taxon>Theropoda</taxon>
        <taxon>Coelurosauria</taxon>
        <taxon>Aves</taxon>
        <taxon>Neognathae</taxon>
        <taxon>Neoaves</taxon>
        <taxon>Telluraves</taxon>
        <taxon>Australaves</taxon>
        <taxon>Passeriformes</taxon>
        <taxon>Sylvioidea</taxon>
        <taxon>Zosteropidae</taxon>
        <taxon>Zosterops</taxon>
    </lineage>
</organism>
<reference evidence="3" key="1">
    <citation type="submission" date="2019-04" db="EMBL/GenBank/DDBJ databases">
        <title>Genome assembly of Zosterops borbonicus 15179.</title>
        <authorList>
            <person name="Leroy T."/>
            <person name="Anselmetti Y."/>
            <person name="Tilak M.-K."/>
            <person name="Nabholz B."/>
        </authorList>
    </citation>
    <scope>NUCLEOTIDE SEQUENCE</scope>
    <source>
        <strain evidence="3">HGM_15179</strain>
        <tissue evidence="3">Muscle</tissue>
    </source>
</reference>
<name>A0A8K1LDC4_9PASS</name>
<dbReference type="SUPFAM" id="SSF54695">
    <property type="entry name" value="POZ domain"/>
    <property type="match status" value="1"/>
</dbReference>
<dbReference type="PROSITE" id="PS50097">
    <property type="entry name" value="BTB"/>
    <property type="match status" value="1"/>
</dbReference>
<proteinExistence type="predicted"/>
<protein>
    <recommendedName>
        <fullName evidence="2">BTB domain-containing protein</fullName>
    </recommendedName>
</protein>
<feature type="compositionally biased region" description="Polar residues" evidence="1">
    <location>
        <begin position="1"/>
        <end position="10"/>
    </location>
</feature>
<accession>A0A8K1LDC4</accession>
<gene>
    <name evidence="3" type="ORF">HGM15179_017393</name>
</gene>
<dbReference type="EMBL" id="SWJQ01001009">
    <property type="protein sequence ID" value="TRZ09709.1"/>
    <property type="molecule type" value="Genomic_DNA"/>
</dbReference>
<dbReference type="InterPro" id="IPR011333">
    <property type="entry name" value="SKP1/BTB/POZ_sf"/>
</dbReference>
<dbReference type="InterPro" id="IPR050457">
    <property type="entry name" value="ZnFinger_BTB_dom_contain"/>
</dbReference>
<feature type="region of interest" description="Disordered" evidence="1">
    <location>
        <begin position="1"/>
        <end position="23"/>
    </location>
</feature>
<evidence type="ECO:0000313" key="3">
    <source>
        <dbReference type="EMBL" id="TRZ09709.1"/>
    </source>
</evidence>
<evidence type="ECO:0000259" key="2">
    <source>
        <dbReference type="PROSITE" id="PS50097"/>
    </source>
</evidence>
<sequence length="361" mass="38786">MSPPWASTVSPPGLGHGHPQGHPRGHLGRCESCSQFWLFDEATKLCNTWEDKATAEAITTTYARGLRDETPGWGTAGDNLVDVAQQPRSNLNKDEVASVVAAHKEAMVATSQAGVATRRGQWVEVALGLLGHLVAVCEEATALPWELLHQLGPIKLVLGGTKEISTDVPEALVAVVAESKWLWEASTHLTLLGTLGDIHHPLLSPYDSSGGPGGPNDRMHLEVKLCNVSIRVQGREFRAHCAVLAASSSFFHNQLLLKNLDSIELPSVMDPAAFTLVLGCAYTGHLSISWGDSVNFLAVGSVLQMTHCGQVHQAAAGVLEDSFIIIIFIVEVILAAALQRQPIPQQHQLPRAGPKIPQIRQ</sequence>
<dbReference type="SMART" id="SM00225">
    <property type="entry name" value="BTB"/>
    <property type="match status" value="1"/>
</dbReference>